<dbReference type="PANTHER" id="PTHR21277">
    <property type="entry name" value="TRANSCRIPTIONAL ADAPTER 1"/>
    <property type="match status" value="1"/>
</dbReference>
<evidence type="ECO:0000313" key="5">
    <source>
        <dbReference type="EMBL" id="OHT12349.1"/>
    </source>
</evidence>
<dbReference type="OrthoDB" id="10264870at2759"/>
<organism evidence="5 6">
    <name type="scientific">Tritrichomonas foetus</name>
    <dbReference type="NCBI Taxonomy" id="1144522"/>
    <lineage>
        <taxon>Eukaryota</taxon>
        <taxon>Metamonada</taxon>
        <taxon>Parabasalia</taxon>
        <taxon>Tritrichomonadida</taxon>
        <taxon>Tritrichomonadidae</taxon>
        <taxon>Tritrichomonas</taxon>
    </lineage>
</organism>
<proteinExistence type="predicted"/>
<reference evidence="5" key="1">
    <citation type="submission" date="2016-10" db="EMBL/GenBank/DDBJ databases">
        <authorList>
            <person name="Benchimol M."/>
            <person name="Almeida L.G."/>
            <person name="Vasconcelos A.T."/>
            <person name="Perreira-Neves A."/>
            <person name="Rosa I.A."/>
            <person name="Tasca T."/>
            <person name="Bogo M.R."/>
            <person name="de Souza W."/>
        </authorList>
    </citation>
    <scope>NUCLEOTIDE SEQUENCE [LARGE SCALE GENOMIC DNA]</scope>
    <source>
        <strain evidence="5">K</strain>
    </source>
</reference>
<keyword evidence="4" id="KW-0539">Nucleus</keyword>
<protein>
    <submittedName>
        <fullName evidence="5">Uncharacterized protein</fullName>
    </submittedName>
</protein>
<dbReference type="GO" id="GO:0006357">
    <property type="term" value="P:regulation of transcription by RNA polymerase II"/>
    <property type="evidence" value="ECO:0007669"/>
    <property type="project" value="TreeGrafter"/>
</dbReference>
<dbReference type="AlphaFoldDB" id="A0A1J4KSA2"/>
<keyword evidence="3" id="KW-0804">Transcription</keyword>
<evidence type="ECO:0000256" key="1">
    <source>
        <dbReference type="ARBA" id="ARBA00004123"/>
    </source>
</evidence>
<dbReference type="Pfam" id="PF12767">
    <property type="entry name" value="SAGA-Tad1"/>
    <property type="match status" value="1"/>
</dbReference>
<dbReference type="EMBL" id="MLAK01000565">
    <property type="protein sequence ID" value="OHT12349.1"/>
    <property type="molecule type" value="Genomic_DNA"/>
</dbReference>
<evidence type="ECO:0000256" key="3">
    <source>
        <dbReference type="ARBA" id="ARBA00023163"/>
    </source>
</evidence>
<dbReference type="Proteomes" id="UP000179807">
    <property type="component" value="Unassembled WGS sequence"/>
</dbReference>
<comment type="caution">
    <text evidence="5">The sequence shown here is derived from an EMBL/GenBank/DDBJ whole genome shotgun (WGS) entry which is preliminary data.</text>
</comment>
<dbReference type="GeneID" id="94834513"/>
<keyword evidence="6" id="KW-1185">Reference proteome</keyword>
<dbReference type="InterPro" id="IPR024738">
    <property type="entry name" value="Hfi1/Tada1"/>
</dbReference>
<dbReference type="VEuPathDB" id="TrichDB:TRFO_17822"/>
<sequence>MSFCRESKASQVQAIEAYQRKCLENSGKIYTTRKDISKIRSRLHNLVTSPDYWMTLARFIHGGCPKQKFDEAMAVYLPNNEAKKLHNEFIRAILFNAHFSSVPPPEYISTRPTERDDQRKSFPQNQFKNDIKVFNSYSAADLRHLPSLDQLSKRVAILTDMDVDEAANMALFHELKSFIVSLLTKCVQLRTRNYNSSRSMTITPAQILHTVNNCSELRSIISPSILAKFELY</sequence>
<keyword evidence="2" id="KW-0805">Transcription regulation</keyword>
<gene>
    <name evidence="5" type="ORF">TRFO_17822</name>
</gene>
<evidence type="ECO:0000313" key="6">
    <source>
        <dbReference type="Proteomes" id="UP000179807"/>
    </source>
</evidence>
<evidence type="ECO:0000256" key="4">
    <source>
        <dbReference type="ARBA" id="ARBA00023242"/>
    </source>
</evidence>
<dbReference type="GO" id="GO:0003713">
    <property type="term" value="F:transcription coactivator activity"/>
    <property type="evidence" value="ECO:0007669"/>
    <property type="project" value="TreeGrafter"/>
</dbReference>
<accession>A0A1J4KSA2</accession>
<dbReference type="GO" id="GO:0005634">
    <property type="term" value="C:nucleus"/>
    <property type="evidence" value="ECO:0007669"/>
    <property type="project" value="UniProtKB-SubCell"/>
</dbReference>
<dbReference type="GO" id="GO:0000124">
    <property type="term" value="C:SAGA complex"/>
    <property type="evidence" value="ECO:0007669"/>
    <property type="project" value="TreeGrafter"/>
</dbReference>
<name>A0A1J4KSA2_9EUKA</name>
<dbReference type="RefSeq" id="XP_068365485.1">
    <property type="nucleotide sequence ID" value="XM_068499809.1"/>
</dbReference>
<comment type="subcellular location">
    <subcellularLocation>
        <location evidence="1">Nucleus</location>
    </subcellularLocation>
</comment>
<evidence type="ECO:0000256" key="2">
    <source>
        <dbReference type="ARBA" id="ARBA00023015"/>
    </source>
</evidence>
<dbReference type="PANTHER" id="PTHR21277:SF5">
    <property type="entry name" value="TRANSCRIPTIONAL ADAPTER 1"/>
    <property type="match status" value="1"/>
</dbReference>